<accession>M5RJ70</accession>
<protein>
    <submittedName>
        <fullName evidence="1">Uncharacterized protein</fullName>
    </submittedName>
</protein>
<evidence type="ECO:0000313" key="1">
    <source>
        <dbReference type="EMBL" id="EMI19246.1"/>
    </source>
</evidence>
<reference evidence="1 2" key="1">
    <citation type="journal article" date="2013" name="Mar. Genomics">
        <title>Expression of sulfatases in Rhodopirellula baltica and the diversity of sulfatases in the genus Rhodopirellula.</title>
        <authorList>
            <person name="Wegner C.E."/>
            <person name="Richter-Heitmann T."/>
            <person name="Klindworth A."/>
            <person name="Klockow C."/>
            <person name="Richter M."/>
            <person name="Achstetter T."/>
            <person name="Glockner F.O."/>
            <person name="Harder J."/>
        </authorList>
    </citation>
    <scope>NUCLEOTIDE SEQUENCE [LARGE SCALE GENOMIC DNA]</scope>
    <source>
        <strain evidence="1 2">SM1</strain>
    </source>
</reference>
<comment type="caution">
    <text evidence="1">The sequence shown here is derived from an EMBL/GenBank/DDBJ whole genome shotgun (WGS) entry which is preliminary data.</text>
</comment>
<keyword evidence="2" id="KW-1185">Reference proteome</keyword>
<evidence type="ECO:0000313" key="2">
    <source>
        <dbReference type="Proteomes" id="UP000011991"/>
    </source>
</evidence>
<proteinExistence type="predicted"/>
<dbReference type="PATRIC" id="fig|1265738.3.peg.3827"/>
<gene>
    <name evidence="1" type="ORF">RMSM_03820</name>
</gene>
<dbReference type="Proteomes" id="UP000011991">
    <property type="component" value="Unassembled WGS sequence"/>
</dbReference>
<dbReference type="AlphaFoldDB" id="M5RJ70"/>
<organism evidence="1 2">
    <name type="scientific">Rhodopirellula maiorica SM1</name>
    <dbReference type="NCBI Taxonomy" id="1265738"/>
    <lineage>
        <taxon>Bacteria</taxon>
        <taxon>Pseudomonadati</taxon>
        <taxon>Planctomycetota</taxon>
        <taxon>Planctomycetia</taxon>
        <taxon>Pirellulales</taxon>
        <taxon>Pirellulaceae</taxon>
        <taxon>Novipirellula</taxon>
    </lineage>
</organism>
<dbReference type="EMBL" id="ANOG01000546">
    <property type="protein sequence ID" value="EMI19246.1"/>
    <property type="molecule type" value="Genomic_DNA"/>
</dbReference>
<sequence length="60" mass="6562">MGANGGTPSIGQKFTVVVDEATMMPLEVCPMLLFNAFQLICSRFCRPPTKKPQSKDCGLR</sequence>
<name>M5RJ70_9BACT</name>